<dbReference type="PANTHER" id="PTHR43334">
    <property type="entry name" value="ACETATE--COA LIGASE [ADP-FORMING]"/>
    <property type="match status" value="1"/>
</dbReference>
<evidence type="ECO:0000259" key="7">
    <source>
        <dbReference type="PROSITE" id="PS50975"/>
    </source>
</evidence>
<dbReference type="SUPFAM" id="SSF52210">
    <property type="entry name" value="Succinyl-CoA synthetase domains"/>
    <property type="match status" value="2"/>
</dbReference>
<dbReference type="Gene3D" id="3.40.50.261">
    <property type="entry name" value="Succinyl-CoA synthetase domains"/>
    <property type="match status" value="2"/>
</dbReference>
<dbReference type="Gene3D" id="3.30.1490.20">
    <property type="entry name" value="ATP-grasp fold, A domain"/>
    <property type="match status" value="1"/>
</dbReference>
<dbReference type="InterPro" id="IPR003781">
    <property type="entry name" value="CoA-bd"/>
</dbReference>
<evidence type="ECO:0000256" key="3">
    <source>
        <dbReference type="ARBA" id="ARBA00022840"/>
    </source>
</evidence>
<dbReference type="InterPro" id="IPR011761">
    <property type="entry name" value="ATP-grasp"/>
</dbReference>
<dbReference type="Pfam" id="PF13380">
    <property type="entry name" value="CoA_binding_2"/>
    <property type="match status" value="1"/>
</dbReference>
<dbReference type="InterPro" id="IPR051538">
    <property type="entry name" value="Acyl-CoA_Synth/Transferase"/>
</dbReference>
<evidence type="ECO:0000256" key="1">
    <source>
        <dbReference type="ARBA" id="ARBA00022598"/>
    </source>
</evidence>
<dbReference type="PANTHER" id="PTHR43334:SF1">
    <property type="entry name" value="3-HYDROXYPROPIONATE--COA LIGASE [ADP-FORMING]"/>
    <property type="match status" value="1"/>
</dbReference>
<dbReference type="RefSeq" id="WP_104145941.1">
    <property type="nucleotide sequence ID" value="NZ_PREU01000024.1"/>
</dbReference>
<dbReference type="Pfam" id="PF13549">
    <property type="entry name" value="ATP-grasp_5"/>
    <property type="match status" value="1"/>
</dbReference>
<sequence>MARIAQAHSPRQHRPQQHSPQRAGAGLTPFFKAGSIAVVGASDDVTKIGGRPVQMLIKHGYAGAVYPINPKGGVIQGLAGYASVRDTPCAPELAILAVPAAATPAALRDCAARGTKAAIVLSAGFTEAGPAGAALQAELVAIAREYGMRVLGPNCLGAVNVADRLIGSFSIALEEHMPPAGHAGIVSQSGNVGSHTMQSVARRGMGVSRFMATGNEADVDVADGIAALADDPDTHIILCCMETCRDADKLISALRLARQRGKPVIVLKIGSTEKGQQAAASHTGALTGSDAVIDAVFRRHGVLRVRSVEALIDVGHAASMLMPNRLPRNDAVTLVAASGGFGIMMADAMSEAGMTLPALAPLTQQRIHDAVPTASTGNPVDASAQMSSRPDILGKMLTALLEDPSDSSLVLFMSLSLYNTRLRGIYLEALAQVCISHPQRLLMIISQGPADAIEQINALGIPVFGSIDAAATGLAGLARLGQLRARGGADRAAGSGYTATTPLAEPDGASIAAIDNAPPAPSPIDPVVFKNEFHAKQALGQAGIDVPREVIAIDADAAVRAADSIGYPVVLKIASEDVAHKTEAGGVALDVADAQAVREAHARILANVARHAPGARIDGVLVAPMLRGGTEMIAGVSQDPVFGPIVMVGMGGIYAEVLNDVAVQTAPVTEDEALAMIRSLKMFPILDGARGRPKADVQAAARSVARLSEFAYRHRDDIADIDMNPILVRPEGQGVVVLDALMIPRATRASTPAAEPAAEPAQQGQACNSNNR</sequence>
<evidence type="ECO:0000256" key="2">
    <source>
        <dbReference type="ARBA" id="ARBA00022741"/>
    </source>
</evidence>
<accession>A0A2S5GHX7</accession>
<gene>
    <name evidence="8" type="ORF">C4E15_29885</name>
</gene>
<dbReference type="InterPro" id="IPR013815">
    <property type="entry name" value="ATP_grasp_subdomain_1"/>
</dbReference>
<keyword evidence="1 8" id="KW-0436">Ligase</keyword>
<dbReference type="Proteomes" id="UP000239990">
    <property type="component" value="Unassembled WGS sequence"/>
</dbReference>
<evidence type="ECO:0000256" key="4">
    <source>
        <dbReference type="ARBA" id="ARBA00060888"/>
    </source>
</evidence>
<feature type="domain" description="ATP-grasp" evidence="7">
    <location>
        <begin position="536"/>
        <end position="572"/>
    </location>
</feature>
<dbReference type="PROSITE" id="PS50975">
    <property type="entry name" value="ATP_GRASP"/>
    <property type="match status" value="1"/>
</dbReference>
<dbReference type="Gene3D" id="3.30.470.20">
    <property type="entry name" value="ATP-grasp fold, B domain"/>
    <property type="match status" value="1"/>
</dbReference>
<dbReference type="AlphaFoldDB" id="A0A2S5GHX7"/>
<dbReference type="Pfam" id="PF13607">
    <property type="entry name" value="Succ_CoA_lig"/>
    <property type="match status" value="1"/>
</dbReference>
<dbReference type="FunFam" id="3.30.1490.20:FF:000020">
    <property type="entry name" value="Protein lysine acetyltransferase"/>
    <property type="match status" value="1"/>
</dbReference>
<dbReference type="GO" id="GO:0016874">
    <property type="term" value="F:ligase activity"/>
    <property type="evidence" value="ECO:0007669"/>
    <property type="project" value="UniProtKB-KW"/>
</dbReference>
<proteinExistence type="inferred from homology"/>
<dbReference type="InterPro" id="IPR016102">
    <property type="entry name" value="Succinyl-CoA_synth-like"/>
</dbReference>
<dbReference type="SUPFAM" id="SSF56059">
    <property type="entry name" value="Glutathione synthetase ATP-binding domain-like"/>
    <property type="match status" value="1"/>
</dbReference>
<dbReference type="OrthoDB" id="8664175at2"/>
<dbReference type="SUPFAM" id="SSF51735">
    <property type="entry name" value="NAD(P)-binding Rossmann-fold domains"/>
    <property type="match status" value="1"/>
</dbReference>
<comment type="similarity">
    <text evidence="4">In the N-terminal section; belongs to the acetate CoA ligase alpha subunit family.</text>
</comment>
<keyword evidence="3 5" id="KW-0067">ATP-binding</keyword>
<dbReference type="InterPro" id="IPR032875">
    <property type="entry name" value="Succ_CoA_lig_flav_dom"/>
</dbReference>
<evidence type="ECO:0000256" key="6">
    <source>
        <dbReference type="SAM" id="MobiDB-lite"/>
    </source>
</evidence>
<keyword evidence="2 5" id="KW-0547">Nucleotide-binding</keyword>
<dbReference type="GO" id="GO:0046872">
    <property type="term" value="F:metal ion binding"/>
    <property type="evidence" value="ECO:0007669"/>
    <property type="project" value="InterPro"/>
</dbReference>
<dbReference type="EMBL" id="PREU01000024">
    <property type="protein sequence ID" value="PPA72589.1"/>
    <property type="molecule type" value="Genomic_DNA"/>
</dbReference>
<comment type="caution">
    <text evidence="8">The sequence shown here is derived from an EMBL/GenBank/DDBJ whole genome shotgun (WGS) entry which is preliminary data.</text>
</comment>
<reference evidence="8 9" key="1">
    <citation type="submission" date="2018-02" db="EMBL/GenBank/DDBJ databases">
        <title>Draft Genome of Achromobacter spanius stain 6.</title>
        <authorList>
            <person name="Gunasekera T.S."/>
            <person name="Radwan O."/>
            <person name="Ruiz O.N."/>
        </authorList>
    </citation>
    <scope>NUCLEOTIDE SEQUENCE [LARGE SCALE GENOMIC DNA]</scope>
    <source>
        <strain evidence="8 9">6</strain>
    </source>
</reference>
<dbReference type="Gene3D" id="3.40.50.720">
    <property type="entry name" value="NAD(P)-binding Rossmann-like Domain"/>
    <property type="match status" value="1"/>
</dbReference>
<protein>
    <submittedName>
        <fullName evidence="8">6-carboxyhexanoate--CoA ligase</fullName>
    </submittedName>
</protein>
<dbReference type="InterPro" id="IPR036291">
    <property type="entry name" value="NAD(P)-bd_dom_sf"/>
</dbReference>
<evidence type="ECO:0000313" key="9">
    <source>
        <dbReference type="Proteomes" id="UP000239990"/>
    </source>
</evidence>
<feature type="compositionally biased region" description="Low complexity" evidence="6">
    <location>
        <begin position="750"/>
        <end position="761"/>
    </location>
</feature>
<organism evidence="8 9">
    <name type="scientific">Achromobacter spanius</name>
    <dbReference type="NCBI Taxonomy" id="217203"/>
    <lineage>
        <taxon>Bacteria</taxon>
        <taxon>Pseudomonadati</taxon>
        <taxon>Pseudomonadota</taxon>
        <taxon>Betaproteobacteria</taxon>
        <taxon>Burkholderiales</taxon>
        <taxon>Alcaligenaceae</taxon>
        <taxon>Achromobacter</taxon>
    </lineage>
</organism>
<dbReference type="SMART" id="SM00881">
    <property type="entry name" value="CoA_binding"/>
    <property type="match status" value="1"/>
</dbReference>
<dbReference type="GO" id="GO:0005524">
    <property type="term" value="F:ATP binding"/>
    <property type="evidence" value="ECO:0007669"/>
    <property type="project" value="UniProtKB-UniRule"/>
</dbReference>
<evidence type="ECO:0000313" key="8">
    <source>
        <dbReference type="EMBL" id="PPA72589.1"/>
    </source>
</evidence>
<name>A0A2S5GHX7_9BURK</name>
<feature type="region of interest" description="Disordered" evidence="6">
    <location>
        <begin position="750"/>
        <end position="772"/>
    </location>
</feature>
<feature type="compositionally biased region" description="Polar residues" evidence="6">
    <location>
        <begin position="762"/>
        <end position="772"/>
    </location>
</feature>
<feature type="region of interest" description="Disordered" evidence="6">
    <location>
        <begin position="1"/>
        <end position="25"/>
    </location>
</feature>
<evidence type="ECO:0000256" key="5">
    <source>
        <dbReference type="PROSITE-ProRule" id="PRU00409"/>
    </source>
</evidence>